<dbReference type="OrthoDB" id="9800565at2"/>
<proteinExistence type="inferred from homology"/>
<keyword evidence="5" id="KW-1185">Reference proteome</keyword>
<comment type="cofactor">
    <cofactor evidence="2">
        <name>a divalent metal cation</name>
        <dbReference type="ChEBI" id="CHEBI:60240"/>
    </cofactor>
</comment>
<dbReference type="AlphaFoldDB" id="A0A0B3VIJ2"/>
<dbReference type="PANTHER" id="PTHR43165:SF1">
    <property type="entry name" value="PHOSPHODIESTERASE MJ0936"/>
    <property type="match status" value="1"/>
</dbReference>
<name>A0A0B3VIJ2_9FIRM</name>
<dbReference type="InterPro" id="IPR029052">
    <property type="entry name" value="Metallo-depent_PP-like"/>
</dbReference>
<dbReference type="NCBIfam" id="TIGR00040">
    <property type="entry name" value="yfcE"/>
    <property type="match status" value="1"/>
</dbReference>
<keyword evidence="2" id="KW-0479">Metal-binding</keyword>
<dbReference type="InterPro" id="IPR041802">
    <property type="entry name" value="MPP_YfcE"/>
</dbReference>
<dbReference type="InterPro" id="IPR024654">
    <property type="entry name" value="Calcineurin-like_PHP_lpxH"/>
</dbReference>
<protein>
    <recommendedName>
        <fullName evidence="2">Phosphoesterase</fullName>
        <ecNumber evidence="2">3.1.4.-</ecNumber>
    </recommendedName>
</protein>
<comment type="similarity">
    <text evidence="1 2">Belongs to the metallophosphoesterase superfamily. YfcE family.</text>
</comment>
<evidence type="ECO:0000259" key="3">
    <source>
        <dbReference type="Pfam" id="PF12850"/>
    </source>
</evidence>
<accession>A0A0B3VIJ2</accession>
<evidence type="ECO:0000256" key="2">
    <source>
        <dbReference type="RuleBase" id="RU362039"/>
    </source>
</evidence>
<dbReference type="InterPro" id="IPR053193">
    <property type="entry name" value="MetalloPDE_YfcE-like"/>
</dbReference>
<dbReference type="GO" id="GO:0016787">
    <property type="term" value="F:hydrolase activity"/>
    <property type="evidence" value="ECO:0007669"/>
    <property type="project" value="UniProtKB-UniRule"/>
</dbReference>
<dbReference type="RefSeq" id="WP_039680112.1">
    <property type="nucleotide sequence ID" value="NZ_JAWGXO010000013.1"/>
</dbReference>
<evidence type="ECO:0000313" key="4">
    <source>
        <dbReference type="EMBL" id="KHS56661.1"/>
    </source>
</evidence>
<dbReference type="GO" id="GO:0046872">
    <property type="term" value="F:metal ion binding"/>
    <property type="evidence" value="ECO:0007669"/>
    <property type="project" value="UniProtKB-KW"/>
</dbReference>
<dbReference type="EC" id="3.1.4.-" evidence="2"/>
<dbReference type="EMBL" id="JWHR01000109">
    <property type="protein sequence ID" value="KHS56661.1"/>
    <property type="molecule type" value="Genomic_DNA"/>
</dbReference>
<dbReference type="InterPro" id="IPR000979">
    <property type="entry name" value="Phosphodiesterase_MJ0936/Vps29"/>
</dbReference>
<gene>
    <name evidence="4" type="ORF">QX51_11780</name>
</gene>
<dbReference type="PANTHER" id="PTHR43165">
    <property type="entry name" value="METALLOPHOSPHOESTERASE"/>
    <property type="match status" value="1"/>
</dbReference>
<evidence type="ECO:0000256" key="1">
    <source>
        <dbReference type="ARBA" id="ARBA00008950"/>
    </source>
</evidence>
<reference evidence="4 5" key="1">
    <citation type="submission" date="2014-12" db="EMBL/GenBank/DDBJ databases">
        <title>Draft genome sequence of Terrisporobacter sp. 08-306576, isolated from the blood culture of a bacteremia patient.</title>
        <authorList>
            <person name="Lund L.C."/>
            <person name="Sydenham T.V."/>
            <person name="Hogh S.V."/>
            <person name="Skov M.N."/>
            <person name="Kemp M."/>
            <person name="Justesen U.S."/>
        </authorList>
    </citation>
    <scope>NUCLEOTIDE SEQUENCE [LARGE SCALE GENOMIC DNA]</scope>
    <source>
        <strain evidence="4 5">08-306576</strain>
    </source>
</reference>
<dbReference type="Pfam" id="PF12850">
    <property type="entry name" value="Metallophos_2"/>
    <property type="match status" value="1"/>
</dbReference>
<dbReference type="Gene3D" id="3.60.21.10">
    <property type="match status" value="1"/>
</dbReference>
<dbReference type="SUPFAM" id="SSF56300">
    <property type="entry name" value="Metallo-dependent phosphatases"/>
    <property type="match status" value="1"/>
</dbReference>
<dbReference type="Proteomes" id="UP000031189">
    <property type="component" value="Unassembled WGS sequence"/>
</dbReference>
<dbReference type="NCBIfam" id="NF006988">
    <property type="entry name" value="PRK09453.1"/>
    <property type="match status" value="1"/>
</dbReference>
<feature type="domain" description="Calcineurin-like phosphoesterase" evidence="3">
    <location>
        <begin position="1"/>
        <end position="162"/>
    </location>
</feature>
<comment type="caution">
    <text evidence="4">The sequence shown here is derived from an EMBL/GenBank/DDBJ whole genome shotgun (WGS) entry which is preliminary data.</text>
</comment>
<dbReference type="STRING" id="1577792.QX51_11780"/>
<sequence length="200" mass="22320">MKIGVLSDTHGSLPYLEKALDTLSDCDVLLHLGDVLYHGPRNDLPEGYNPKAVIEIINNLDNITIARGNCDADVDQMVIKHPIESPFVHKKIDNISVLMDHGYRESREDIIKKARELGVDILIQGHTHVKELSVDRDIIILNPGSTAIPKDGTHSVATIEILNDDNMEDEFELEINLIDINTKEIIEVDNCDCEDGCDCK</sequence>
<dbReference type="CDD" id="cd00841">
    <property type="entry name" value="MPP_YfcE"/>
    <property type="match status" value="1"/>
</dbReference>
<evidence type="ECO:0000313" key="5">
    <source>
        <dbReference type="Proteomes" id="UP000031189"/>
    </source>
</evidence>
<organism evidence="4 5">
    <name type="scientific">Terrisporobacter othiniensis</name>
    <dbReference type="NCBI Taxonomy" id="1577792"/>
    <lineage>
        <taxon>Bacteria</taxon>
        <taxon>Bacillati</taxon>
        <taxon>Bacillota</taxon>
        <taxon>Clostridia</taxon>
        <taxon>Peptostreptococcales</taxon>
        <taxon>Peptostreptococcaceae</taxon>
        <taxon>Terrisporobacter</taxon>
    </lineage>
</organism>